<protein>
    <submittedName>
        <fullName evidence="3">Por secretion system C-terminal sorting domain-containing protein</fullName>
    </submittedName>
</protein>
<evidence type="ECO:0000313" key="3">
    <source>
        <dbReference type="EMBL" id="SKB96771.1"/>
    </source>
</evidence>
<dbReference type="InterPro" id="IPR026444">
    <property type="entry name" value="Secre_tail"/>
</dbReference>
<keyword evidence="1" id="KW-0732">Signal</keyword>
<dbReference type="OrthoDB" id="127762at2"/>
<dbReference type="GO" id="GO:0008237">
    <property type="term" value="F:metallopeptidase activity"/>
    <property type="evidence" value="ECO:0007669"/>
    <property type="project" value="InterPro"/>
</dbReference>
<keyword evidence="4" id="KW-1185">Reference proteome</keyword>
<dbReference type="STRING" id="619805.SAMN05660477_02107"/>
<evidence type="ECO:0000313" key="4">
    <source>
        <dbReference type="Proteomes" id="UP000191112"/>
    </source>
</evidence>
<dbReference type="AlphaFoldDB" id="A0A1T5FKP5"/>
<gene>
    <name evidence="3" type="ORF">SAMN05660477_02107</name>
</gene>
<name>A0A1T5FKP5_9FLAO</name>
<sequence>MKKLSLLFGMLGGLMCAQTFEVVPVLENGPRDKRINLVIMGDGYTSSQQATFTQDVANIANYLFSKAPYTNYKNYFNVYAIKVISAESGVKHPGTASDVAEPVIPISNPNNYLGTSYDVGGTHRCVYGNVNKTSQTLANNFPDYDMALIVGNDTEYGGCGGAFAFLSRHNQAPDVAVHELGHSFGKLADEYWFSGSGESPNKTKNNDPATIKWKNWVGTNNVGIYPYTESPTWFRPHQSCEMRYLNQQFCNVCKETLIEKIHATQNPVESYTPTNTGTIGAEEQMNFNVNLILPIPNTLAASWKLNGTAVGTNSGTLTINKNQLQIGNNQLTFNVVDNTTDVRVDNHSATHLTSITWTINRSNLGVSNVGSQIYDFVVYPNPTNDYLQIGSKQKNLGELSAVITDMSGRVISKLKLKESDNYKVDMKYLARATYVVSVYKDASLLFTKQVIKE</sequence>
<organism evidence="3 4">
    <name type="scientific">Soonwooa buanensis</name>
    <dbReference type="NCBI Taxonomy" id="619805"/>
    <lineage>
        <taxon>Bacteria</taxon>
        <taxon>Pseudomonadati</taxon>
        <taxon>Bacteroidota</taxon>
        <taxon>Flavobacteriia</taxon>
        <taxon>Flavobacteriales</taxon>
        <taxon>Weeksellaceae</taxon>
        <taxon>Chryseobacterium group</taxon>
        <taxon>Soonwooa</taxon>
    </lineage>
</organism>
<dbReference type="NCBIfam" id="TIGR04183">
    <property type="entry name" value="Por_Secre_tail"/>
    <property type="match status" value="1"/>
</dbReference>
<proteinExistence type="predicted"/>
<reference evidence="3 4" key="1">
    <citation type="submission" date="2017-02" db="EMBL/GenBank/DDBJ databases">
        <authorList>
            <person name="Peterson S.W."/>
        </authorList>
    </citation>
    <scope>NUCLEOTIDE SEQUENCE [LARGE SCALE GENOMIC DNA]</scope>
    <source>
        <strain evidence="3 4">DSM 22323</strain>
    </source>
</reference>
<dbReference type="RefSeq" id="WP_079667329.1">
    <property type="nucleotide sequence ID" value="NZ_FUYZ01000007.1"/>
</dbReference>
<dbReference type="Proteomes" id="UP000191112">
    <property type="component" value="Unassembled WGS sequence"/>
</dbReference>
<dbReference type="Gene3D" id="3.40.390.10">
    <property type="entry name" value="Collagenase (Catalytic Domain)"/>
    <property type="match status" value="1"/>
</dbReference>
<dbReference type="Pfam" id="PF18962">
    <property type="entry name" value="Por_Secre_tail"/>
    <property type="match status" value="1"/>
</dbReference>
<dbReference type="InterPro" id="IPR024079">
    <property type="entry name" value="MetalloPept_cat_dom_sf"/>
</dbReference>
<evidence type="ECO:0000256" key="1">
    <source>
        <dbReference type="ARBA" id="ARBA00022729"/>
    </source>
</evidence>
<dbReference type="Pfam" id="PF09471">
    <property type="entry name" value="Peptidase_M64"/>
    <property type="match status" value="1"/>
</dbReference>
<dbReference type="EMBL" id="FUYZ01000007">
    <property type="protein sequence ID" value="SKB96771.1"/>
    <property type="molecule type" value="Genomic_DNA"/>
</dbReference>
<feature type="domain" description="Secretion system C-terminal sorting" evidence="2">
    <location>
        <begin position="378"/>
        <end position="451"/>
    </location>
</feature>
<dbReference type="InterPro" id="IPR019026">
    <property type="entry name" value="Peptidase_M64_IgA"/>
</dbReference>
<evidence type="ECO:0000259" key="2">
    <source>
        <dbReference type="Pfam" id="PF18962"/>
    </source>
</evidence>
<accession>A0A1T5FKP5</accession>